<dbReference type="InterPro" id="IPR013783">
    <property type="entry name" value="Ig-like_fold"/>
</dbReference>
<dbReference type="InterPro" id="IPR051417">
    <property type="entry name" value="SDr/BOS_complex"/>
</dbReference>
<dbReference type="Gene3D" id="2.60.40.1120">
    <property type="entry name" value="Carboxypeptidase-like, regulatory domain"/>
    <property type="match status" value="3"/>
</dbReference>
<dbReference type="SUPFAM" id="SSF49478">
    <property type="entry name" value="Cna protein B-type domain"/>
    <property type="match status" value="1"/>
</dbReference>
<sequence length="838" mass="83836">MHVDVTPRHLPAGAGATSEAVVTLTNTRDVIAGFGVRVLGVDPTWVQVSDPEPRLFPGATASVRVALTLPVDAPAGRWTVSVEVIDLADPAAVSVQEVVLEVPPMRRTRVVLDPPTVTAGRQAVFTAVLHNEGNTEHVGGLAAVDPEARAVFAFDPPEVVVPPRASTSVTLTARARRPWVGDPLLRPFEVRTTGPHAPAPDAPPAATGVFVQRPRFTRGALALVGLLAAVTVFATVIALALGTVVQRSAADRDLALQVAQARDAAATNGTARLAGTVVELTTGATLSDVSVEAVSADDTSAAVATVATASDGTFAVGRLTGGSYLLRVRGAGFAEVWYPAASSPDDAVAIEVEDGAAAEGLVVVVGGVPATLAGTVTGDDVGGATVQVQMPLDTAPLLGTDVARDDPSGAAPAAGDGVVVRTVPVGEDGTFEIADVPSPAVYDLVVAKTGYATHVQRVDVAAGESRSGLELPLLLGDGTISGTVSGGGGPLGGASVVASSATVRVETVSLTTDVVGSFVLRGLPTPGTYTVVVGADGRAPSTLTLTLGEGQQLTGVDVVLGDAEGTLAGAVTVPQGDPGGVEVTVTDGASTWRTAARSGSGTWRLAGVPVPGTYTVTFARADLQSQVLSVSVDGFGRVTSGAASAAGLDVSMRQATGTLSGTVRQQDAAGAPVPAGNVVVQVASGTVTRSVTTASTPAGTVGQYAVEALPPGTYTVTFTRAGTRPVAQIVVVQAGQDATLSPVLVRPAGVRGTVTRAGGTVVGGATVRLFRAVDYGLAGAQAVATTTSDASGAYAFDDVDAPQNYLVEVRVVAGGSVLGVSPPFTLAASEQRTVDVTS</sequence>
<dbReference type="SUPFAM" id="SSF49464">
    <property type="entry name" value="Carboxypeptidase regulatory domain-like"/>
    <property type="match status" value="2"/>
</dbReference>
<keyword evidence="5" id="KW-0812">Transmembrane</keyword>
<keyword evidence="5" id="KW-1133">Transmembrane helix</keyword>
<proteinExistence type="predicted"/>
<evidence type="ECO:0000313" key="6">
    <source>
        <dbReference type="EMBL" id="UUI71238.1"/>
    </source>
</evidence>
<keyword evidence="3" id="KW-0732">Signal</keyword>
<keyword evidence="5" id="KW-0472">Membrane</keyword>
<accession>A0ABY5KNC1</accession>
<organism evidence="6 7">
    <name type="scientific">Cellulomonas xiejunii</name>
    <dbReference type="NCBI Taxonomy" id="2968083"/>
    <lineage>
        <taxon>Bacteria</taxon>
        <taxon>Bacillati</taxon>
        <taxon>Actinomycetota</taxon>
        <taxon>Actinomycetes</taxon>
        <taxon>Micrococcales</taxon>
        <taxon>Cellulomonadaceae</taxon>
        <taxon>Cellulomonas</taxon>
    </lineage>
</organism>
<protein>
    <recommendedName>
        <fullName evidence="2">alpha-amylase</fullName>
        <ecNumber evidence="2">3.2.1.1</ecNumber>
    </recommendedName>
    <alternativeName>
        <fullName evidence="4">1,4-alpha-D-glucan glucanohydrolase</fullName>
    </alternativeName>
</protein>
<dbReference type="Proteomes" id="UP001316384">
    <property type="component" value="Chromosome"/>
</dbReference>
<evidence type="ECO:0000256" key="1">
    <source>
        <dbReference type="ARBA" id="ARBA00000548"/>
    </source>
</evidence>
<feature type="transmembrane region" description="Helical" evidence="5">
    <location>
        <begin position="220"/>
        <end position="242"/>
    </location>
</feature>
<evidence type="ECO:0000256" key="3">
    <source>
        <dbReference type="ARBA" id="ARBA00022729"/>
    </source>
</evidence>
<evidence type="ECO:0000256" key="2">
    <source>
        <dbReference type="ARBA" id="ARBA00012595"/>
    </source>
</evidence>
<gene>
    <name evidence="6" type="ORF">NP048_15785</name>
</gene>
<dbReference type="EC" id="3.2.1.1" evidence="2"/>
<dbReference type="InterPro" id="IPR008969">
    <property type="entry name" value="CarboxyPept-like_regulatory"/>
</dbReference>
<dbReference type="Gene3D" id="2.60.40.10">
    <property type="entry name" value="Immunoglobulins"/>
    <property type="match status" value="1"/>
</dbReference>
<dbReference type="PANTHER" id="PTHR23303:SF14">
    <property type="entry name" value="BOS COMPLEX SUBUNIT NOMO1-RELATED"/>
    <property type="match status" value="1"/>
</dbReference>
<dbReference type="PANTHER" id="PTHR23303">
    <property type="entry name" value="CARBOXYPEPTIDASE REGULATORY REGION-CONTAINING"/>
    <property type="match status" value="1"/>
</dbReference>
<dbReference type="SUPFAM" id="SSF49452">
    <property type="entry name" value="Starch-binding domain-like"/>
    <property type="match status" value="1"/>
</dbReference>
<evidence type="ECO:0000256" key="4">
    <source>
        <dbReference type="ARBA" id="ARBA00030238"/>
    </source>
</evidence>
<reference evidence="6 7" key="1">
    <citation type="submission" date="2022-07" db="EMBL/GenBank/DDBJ databases">
        <title>Novel species in genus cellulomonas.</title>
        <authorList>
            <person name="Ye L."/>
        </authorList>
    </citation>
    <scope>NUCLEOTIDE SEQUENCE [LARGE SCALE GENOMIC DNA]</scope>
    <source>
        <strain evidence="7">zg-B89</strain>
    </source>
</reference>
<evidence type="ECO:0000313" key="7">
    <source>
        <dbReference type="Proteomes" id="UP001316384"/>
    </source>
</evidence>
<evidence type="ECO:0000256" key="5">
    <source>
        <dbReference type="SAM" id="Phobius"/>
    </source>
</evidence>
<dbReference type="Pfam" id="PF13620">
    <property type="entry name" value="CarboxypepD_reg"/>
    <property type="match status" value="4"/>
</dbReference>
<dbReference type="InterPro" id="IPR013784">
    <property type="entry name" value="Carb-bd-like_fold"/>
</dbReference>
<name>A0ABY5KNC1_9CELL</name>
<dbReference type="RefSeq" id="WP_227576575.1">
    <property type="nucleotide sequence ID" value="NZ_CP101987.1"/>
</dbReference>
<dbReference type="EMBL" id="CP101987">
    <property type="protein sequence ID" value="UUI71238.1"/>
    <property type="molecule type" value="Genomic_DNA"/>
</dbReference>
<comment type="catalytic activity">
    <reaction evidence="1">
        <text>Endohydrolysis of (1-&gt;4)-alpha-D-glucosidic linkages in polysaccharides containing three or more (1-&gt;4)-alpha-linked D-glucose units.</text>
        <dbReference type="EC" id="3.2.1.1"/>
    </reaction>
</comment>
<keyword evidence="7" id="KW-1185">Reference proteome</keyword>